<organism evidence="1 2">
    <name type="scientific">Gymnopilus dilepis</name>
    <dbReference type="NCBI Taxonomy" id="231916"/>
    <lineage>
        <taxon>Eukaryota</taxon>
        <taxon>Fungi</taxon>
        <taxon>Dikarya</taxon>
        <taxon>Basidiomycota</taxon>
        <taxon>Agaricomycotina</taxon>
        <taxon>Agaricomycetes</taxon>
        <taxon>Agaricomycetidae</taxon>
        <taxon>Agaricales</taxon>
        <taxon>Agaricineae</taxon>
        <taxon>Hymenogastraceae</taxon>
        <taxon>Gymnopilus</taxon>
    </lineage>
</organism>
<dbReference type="Gene3D" id="3.30.559.10">
    <property type="entry name" value="Chloramphenicol acetyltransferase-like domain"/>
    <property type="match status" value="1"/>
</dbReference>
<dbReference type="EMBL" id="NHYE01001107">
    <property type="protein sequence ID" value="PPQ98463.1"/>
    <property type="molecule type" value="Genomic_DNA"/>
</dbReference>
<dbReference type="PANTHER" id="PTHR42034">
    <property type="entry name" value="CHROMOSOME 7, WHOLE GENOME SHOTGUN SEQUENCE-RELATED"/>
    <property type="match status" value="1"/>
</dbReference>
<evidence type="ECO:0000313" key="1">
    <source>
        <dbReference type="EMBL" id="PPQ98463.1"/>
    </source>
</evidence>
<evidence type="ECO:0000313" key="2">
    <source>
        <dbReference type="Proteomes" id="UP000284706"/>
    </source>
</evidence>
<gene>
    <name evidence="1" type="ORF">CVT26_013864</name>
</gene>
<sequence>MSAQDVPAATNELEFTAQDASKSTYSRRLHGSERMTAAIAEHADGFGHIYVGIHVTFKSDISPTSLLKNAKEAWMQTRFMAPWMATRTVTKPGAEKNSWLLTYDASLKPAWAEETVMWRNDVLSLAEWEEKIKDGFWKPSEGRFGIELNIAKAPSTGYHFLFSIAHWLADGRGILPVLDLFFVNLKAVLRGLTQPSCRLPWGQEIPRLSPAVVRAIEASPNASNPPPPPAAAAPENAPTQFLRPLIESTEWEGLQSKQAEIMLSQAETAAFHAVCKKNGTHVTAVLNSIHIIADVETALRVAASSPKSNEVRDAFEKTQVYPVFTNVADRRPYLSPRWPSVTAPGGFGSVVNDNFITFHSMDLIRRCIRLDKDGSPKPSFSKFDFWEGIAAETQSLMKENMKTTSAIFSATQHGIDAAAPHFDPSAVAIPGIMCSSVGHLASLKLFNAFLPSIARPGPASESPFVLEDMSFAVRATGVTAVVAMMWEYDGRLAVHLQGSPRWHSPEAWSLFGESVRRAVGEIVAQYDGTRVEAKL</sequence>
<dbReference type="PANTHER" id="PTHR42034:SF1">
    <property type="entry name" value="CONDENSATION DOMAIN-CONTAINING PROTEIN"/>
    <property type="match status" value="1"/>
</dbReference>
<dbReference type="Proteomes" id="UP000284706">
    <property type="component" value="Unassembled WGS sequence"/>
</dbReference>
<name>A0A409Y680_9AGAR</name>
<dbReference type="OrthoDB" id="3252971at2759"/>
<proteinExistence type="predicted"/>
<comment type="caution">
    <text evidence="1">The sequence shown here is derived from an EMBL/GenBank/DDBJ whole genome shotgun (WGS) entry which is preliminary data.</text>
</comment>
<protein>
    <recommendedName>
        <fullName evidence="3">Condensation domain-containing protein</fullName>
    </recommendedName>
</protein>
<evidence type="ECO:0008006" key="3">
    <source>
        <dbReference type="Google" id="ProtNLM"/>
    </source>
</evidence>
<dbReference type="InParanoid" id="A0A409Y680"/>
<dbReference type="InterPro" id="IPR023213">
    <property type="entry name" value="CAT-like_dom_sf"/>
</dbReference>
<reference evidence="1 2" key="1">
    <citation type="journal article" date="2018" name="Evol. Lett.">
        <title>Horizontal gene cluster transfer increased hallucinogenic mushroom diversity.</title>
        <authorList>
            <person name="Reynolds H.T."/>
            <person name="Vijayakumar V."/>
            <person name="Gluck-Thaler E."/>
            <person name="Korotkin H.B."/>
            <person name="Matheny P.B."/>
            <person name="Slot J.C."/>
        </authorList>
    </citation>
    <scope>NUCLEOTIDE SEQUENCE [LARGE SCALE GENOMIC DNA]</scope>
    <source>
        <strain evidence="1 2">SRW20</strain>
    </source>
</reference>
<keyword evidence="2" id="KW-1185">Reference proteome</keyword>
<dbReference type="AlphaFoldDB" id="A0A409Y680"/>
<accession>A0A409Y680</accession>